<organism evidence="11 12">
    <name type="scientific">Microbacterium pumilum</name>
    <dbReference type="NCBI Taxonomy" id="344165"/>
    <lineage>
        <taxon>Bacteria</taxon>
        <taxon>Bacillati</taxon>
        <taxon>Actinomycetota</taxon>
        <taxon>Actinomycetes</taxon>
        <taxon>Micrococcales</taxon>
        <taxon>Microbacteriaceae</taxon>
        <taxon>Microbacterium</taxon>
    </lineage>
</organism>
<feature type="transmembrane region" description="Helical" evidence="9">
    <location>
        <begin position="309"/>
        <end position="332"/>
    </location>
</feature>
<reference evidence="11 12" key="1">
    <citation type="journal article" date="2019" name="Int. J. Syst. Evol. Microbiol.">
        <title>The Global Catalogue of Microorganisms (GCM) 10K type strain sequencing project: providing services to taxonomists for standard genome sequencing and annotation.</title>
        <authorList>
            <consortium name="The Broad Institute Genomics Platform"/>
            <consortium name="The Broad Institute Genome Sequencing Center for Infectious Disease"/>
            <person name="Wu L."/>
            <person name="Ma J."/>
        </authorList>
    </citation>
    <scope>NUCLEOTIDE SEQUENCE [LARGE SCALE GENOMIC DNA]</scope>
    <source>
        <strain evidence="11 12">JCM 14902</strain>
    </source>
</reference>
<keyword evidence="12" id="KW-1185">Reference proteome</keyword>
<feature type="transmembrane region" description="Helical" evidence="9">
    <location>
        <begin position="39"/>
        <end position="60"/>
    </location>
</feature>
<keyword evidence="5 9" id="KW-1133">Transmembrane helix</keyword>
<feature type="transmembrane region" description="Helical" evidence="9">
    <location>
        <begin position="143"/>
        <end position="166"/>
    </location>
</feature>
<keyword evidence="4 9" id="KW-0812">Transmembrane</keyword>
<feature type="transmembrane region" description="Helical" evidence="9">
    <location>
        <begin position="12"/>
        <end position="33"/>
    </location>
</feature>
<protein>
    <recommendedName>
        <fullName evidence="10">Acyltransferase 3 domain-containing protein</fullName>
    </recommendedName>
</protein>
<keyword evidence="6 9" id="KW-0472">Membrane</keyword>
<sequence length="702" mass="73352">MTSNAPKTSPVRYAGLDGLRALAVILVVVYHLFPPLLPSGFLGVDVFFVISGFLITSLLLREQAMTGRIALADFWRRRARRLLPALTLVVTVCASAAWIIGGDVLLNLGAQVVGAFTFSYNWISISGDTGYFSSGAPELFRNFWSLAVEEQFYVVWPLILPLFLLIPRAWGRAAAALALAAASAAWMASLVSAGGDLTRVYFGTDTHSFGILVGIALAFVLGPILRRSAAPAPSEDAARLPVMVPSVTLPPGWTIVQPKTAPTPKPAPSLFRPAWMDRSGTRVAVSVVGVVAVAGIVASAMMVPADGGITFPGTLLAASILSVIVIATATWPGSAYARGMDAPPLRWIGERSYGIYLWHWPLLVLAMAGIRGAGTRSGVPTWIGVGVLGLTIAAAELSYRFVETPVRRYGFRGTFSRMVSQLQRGPRSRLRALGLSAVAVVVVWGTAAGIAAAPATSGGEAAVAAGQVALDQANQQAATASATPSATPAPSATPTATAEAAPSTPSADPEPTPSPTPITGDEISAVGDSVMLASAPALLERFPGIQIDAAVSRSTWAGPGIVESLAANGELREFVVVALGTNGPVSLDALERMTAIAGPDRSVVLVNAFAPRDWIPEVNADLSAFASSHPGVVVADWSGAISAHTDLLAGDQIHPGASGGHVFADTVATTIDQIEKERAQRQYELEMRVRENLRLHPAPQVR</sequence>
<dbReference type="RefSeq" id="WP_344060114.1">
    <property type="nucleotide sequence ID" value="NZ_BAAAOH010000001.1"/>
</dbReference>
<evidence type="ECO:0000256" key="7">
    <source>
        <dbReference type="ARBA" id="ARBA00023315"/>
    </source>
</evidence>
<dbReference type="InterPro" id="IPR050879">
    <property type="entry name" value="Acyltransferase_3"/>
</dbReference>
<feature type="transmembrane region" description="Helical" evidence="9">
    <location>
        <begin position="173"/>
        <end position="195"/>
    </location>
</feature>
<comment type="caution">
    <text evidence="11">The sequence shown here is derived from an EMBL/GenBank/DDBJ whole genome shotgun (WGS) entry which is preliminary data.</text>
</comment>
<evidence type="ECO:0000313" key="11">
    <source>
        <dbReference type="EMBL" id="GAA1982569.1"/>
    </source>
</evidence>
<comment type="subcellular location">
    <subcellularLocation>
        <location evidence="1">Cell membrane</location>
        <topology evidence="1">Multi-pass membrane protein</topology>
    </subcellularLocation>
</comment>
<dbReference type="Gene3D" id="3.40.50.1110">
    <property type="entry name" value="SGNH hydrolase"/>
    <property type="match status" value="1"/>
</dbReference>
<dbReference type="InterPro" id="IPR002656">
    <property type="entry name" value="Acyl_transf_3_dom"/>
</dbReference>
<evidence type="ECO:0000256" key="9">
    <source>
        <dbReference type="SAM" id="Phobius"/>
    </source>
</evidence>
<dbReference type="InterPro" id="IPR036514">
    <property type="entry name" value="SGNH_hydro_sf"/>
</dbReference>
<feature type="transmembrane region" description="Helical" evidence="9">
    <location>
        <begin position="207"/>
        <end position="225"/>
    </location>
</feature>
<evidence type="ECO:0000256" key="1">
    <source>
        <dbReference type="ARBA" id="ARBA00004651"/>
    </source>
</evidence>
<name>A0ABN2S8Y7_9MICO</name>
<dbReference type="PANTHER" id="PTHR23028:SF53">
    <property type="entry name" value="ACYL_TRANSF_3 DOMAIN-CONTAINING PROTEIN"/>
    <property type="match status" value="1"/>
</dbReference>
<keyword evidence="2" id="KW-1003">Cell membrane</keyword>
<dbReference type="Proteomes" id="UP001500326">
    <property type="component" value="Unassembled WGS sequence"/>
</dbReference>
<dbReference type="PANTHER" id="PTHR23028">
    <property type="entry name" value="ACETYLTRANSFERASE"/>
    <property type="match status" value="1"/>
</dbReference>
<gene>
    <name evidence="11" type="ORF">GCM10009777_15440</name>
</gene>
<accession>A0ABN2S8Y7</accession>
<evidence type="ECO:0000259" key="10">
    <source>
        <dbReference type="Pfam" id="PF01757"/>
    </source>
</evidence>
<dbReference type="EMBL" id="BAAAOH010000001">
    <property type="protein sequence ID" value="GAA1982569.1"/>
    <property type="molecule type" value="Genomic_DNA"/>
</dbReference>
<feature type="transmembrane region" description="Helical" evidence="9">
    <location>
        <begin position="432"/>
        <end position="453"/>
    </location>
</feature>
<proteinExistence type="predicted"/>
<feature type="transmembrane region" description="Helical" evidence="9">
    <location>
        <begin position="283"/>
        <end position="303"/>
    </location>
</feature>
<evidence type="ECO:0000256" key="5">
    <source>
        <dbReference type="ARBA" id="ARBA00022989"/>
    </source>
</evidence>
<evidence type="ECO:0000256" key="2">
    <source>
        <dbReference type="ARBA" id="ARBA00022475"/>
    </source>
</evidence>
<feature type="region of interest" description="Disordered" evidence="8">
    <location>
        <begin position="475"/>
        <end position="522"/>
    </location>
</feature>
<dbReference type="SUPFAM" id="SSF52266">
    <property type="entry name" value="SGNH hydrolase"/>
    <property type="match status" value="1"/>
</dbReference>
<evidence type="ECO:0000256" key="3">
    <source>
        <dbReference type="ARBA" id="ARBA00022679"/>
    </source>
</evidence>
<feature type="transmembrane region" description="Helical" evidence="9">
    <location>
        <begin position="81"/>
        <end position="100"/>
    </location>
</feature>
<evidence type="ECO:0000256" key="8">
    <source>
        <dbReference type="SAM" id="MobiDB-lite"/>
    </source>
</evidence>
<feature type="transmembrane region" description="Helical" evidence="9">
    <location>
        <begin position="382"/>
        <end position="402"/>
    </location>
</feature>
<evidence type="ECO:0000313" key="12">
    <source>
        <dbReference type="Proteomes" id="UP001500326"/>
    </source>
</evidence>
<dbReference type="Pfam" id="PF01757">
    <property type="entry name" value="Acyl_transf_3"/>
    <property type="match status" value="1"/>
</dbReference>
<keyword evidence="3" id="KW-0808">Transferase</keyword>
<feature type="domain" description="Acyltransferase 3" evidence="10">
    <location>
        <begin position="14"/>
        <end position="393"/>
    </location>
</feature>
<evidence type="ECO:0000256" key="6">
    <source>
        <dbReference type="ARBA" id="ARBA00023136"/>
    </source>
</evidence>
<evidence type="ECO:0000256" key="4">
    <source>
        <dbReference type="ARBA" id="ARBA00022692"/>
    </source>
</evidence>
<feature type="compositionally biased region" description="Low complexity" evidence="8">
    <location>
        <begin position="475"/>
        <end position="507"/>
    </location>
</feature>
<keyword evidence="7" id="KW-0012">Acyltransferase</keyword>
<dbReference type="CDD" id="cd01840">
    <property type="entry name" value="SGNH_hydrolase_yrhL_like"/>
    <property type="match status" value="1"/>
</dbReference>
<feature type="transmembrane region" description="Helical" evidence="9">
    <location>
        <begin position="353"/>
        <end position="370"/>
    </location>
</feature>